<dbReference type="EMBL" id="GIFC01007517">
    <property type="protein sequence ID" value="MXU89600.1"/>
    <property type="molecule type" value="Transcribed_RNA"/>
</dbReference>
<keyword evidence="1" id="KW-0472">Membrane</keyword>
<accession>A0A6B0UIV9</accession>
<organism evidence="2">
    <name type="scientific">Ixodes ricinus</name>
    <name type="common">Common tick</name>
    <name type="synonym">Acarus ricinus</name>
    <dbReference type="NCBI Taxonomy" id="34613"/>
    <lineage>
        <taxon>Eukaryota</taxon>
        <taxon>Metazoa</taxon>
        <taxon>Ecdysozoa</taxon>
        <taxon>Arthropoda</taxon>
        <taxon>Chelicerata</taxon>
        <taxon>Arachnida</taxon>
        <taxon>Acari</taxon>
        <taxon>Parasitiformes</taxon>
        <taxon>Ixodida</taxon>
        <taxon>Ixodoidea</taxon>
        <taxon>Ixodidae</taxon>
        <taxon>Ixodinae</taxon>
        <taxon>Ixodes</taxon>
    </lineage>
</organism>
<keyword evidence="1" id="KW-0812">Transmembrane</keyword>
<reference evidence="2" key="1">
    <citation type="submission" date="2019-12" db="EMBL/GenBank/DDBJ databases">
        <title>An insight into the sialome of adult female Ixodes ricinus ticks feeding for 6 days.</title>
        <authorList>
            <person name="Perner J."/>
            <person name="Ribeiro J.M.C."/>
        </authorList>
    </citation>
    <scope>NUCLEOTIDE SEQUENCE</scope>
    <source>
        <strain evidence="2">Semi-engorged</strain>
        <tissue evidence="2">Salivary glands</tissue>
    </source>
</reference>
<feature type="transmembrane region" description="Helical" evidence="1">
    <location>
        <begin position="20"/>
        <end position="40"/>
    </location>
</feature>
<sequence>MLLANPGCHPATRMFCGTSFFLVVCECLVFACACISKGAVLKYVSHHPPAFDFHNSFFFYYFLIAKECRFCPCKTKLSFRAKKNADGYHFVCSNTSRVAFTTAQFACLC</sequence>
<dbReference type="AlphaFoldDB" id="A0A6B0UIV9"/>
<proteinExistence type="predicted"/>
<name>A0A6B0UIV9_IXORI</name>
<keyword evidence="1" id="KW-1133">Transmembrane helix</keyword>
<protein>
    <submittedName>
        <fullName evidence="2">Putative secreted protein</fullName>
    </submittedName>
</protein>
<evidence type="ECO:0000256" key="1">
    <source>
        <dbReference type="SAM" id="Phobius"/>
    </source>
</evidence>
<evidence type="ECO:0000313" key="2">
    <source>
        <dbReference type="EMBL" id="MXU89600.1"/>
    </source>
</evidence>